<dbReference type="InterPro" id="IPR036250">
    <property type="entry name" value="AcylCo_DH-like_C"/>
</dbReference>
<name>U9T7M3_RHIID</name>
<evidence type="ECO:0000313" key="6">
    <source>
        <dbReference type="EMBL" id="ERZ99350.1"/>
    </source>
</evidence>
<dbReference type="SUPFAM" id="SSF47203">
    <property type="entry name" value="Acyl-CoA dehydrogenase C-terminal domain-like"/>
    <property type="match status" value="1"/>
</dbReference>
<reference evidence="6" key="1">
    <citation type="submission" date="2013-07" db="EMBL/GenBank/DDBJ databases">
        <title>The genome of an arbuscular mycorrhizal fungus provides insights into the evolution of the oldest plant symbiosis.</title>
        <authorList>
            <consortium name="DOE Joint Genome Institute"/>
            <person name="Tisserant E."/>
            <person name="Malbreil M."/>
            <person name="Kuo A."/>
            <person name="Kohler A."/>
            <person name="Symeonidi A."/>
            <person name="Balestrini R."/>
            <person name="Charron P."/>
            <person name="Duensing N."/>
            <person name="Frei-dit-Frey N."/>
            <person name="Gianinazzi-Pearson V."/>
            <person name="Gilbert B."/>
            <person name="Handa Y."/>
            <person name="Hijri M."/>
            <person name="Kaul R."/>
            <person name="Kawaguchi M."/>
            <person name="Krajinski F."/>
            <person name="Lammers P."/>
            <person name="Lapierre D."/>
            <person name="Masclaux F.G."/>
            <person name="Murat C."/>
            <person name="Morin E."/>
            <person name="Ndikumana S."/>
            <person name="Pagni M."/>
            <person name="Petitpierre D."/>
            <person name="Requena N."/>
            <person name="Rosikiewicz P."/>
            <person name="Riley R."/>
            <person name="Saito K."/>
            <person name="San Clemente H."/>
            <person name="Shapiro H."/>
            <person name="van Tuinen D."/>
            <person name="Becard G."/>
            <person name="Bonfante P."/>
            <person name="Paszkowski U."/>
            <person name="Shachar-Hill Y."/>
            <person name="Young J.P."/>
            <person name="Sanders I.R."/>
            <person name="Henrissat B."/>
            <person name="Rensing S.A."/>
            <person name="Grigoriev I.V."/>
            <person name="Corradi N."/>
            <person name="Roux C."/>
            <person name="Martin F."/>
        </authorList>
    </citation>
    <scope>NUCLEOTIDE SEQUENCE</scope>
    <source>
        <strain evidence="6">DAOM 197198</strain>
    </source>
</reference>
<evidence type="ECO:0000256" key="4">
    <source>
        <dbReference type="ARBA" id="ARBA00023002"/>
    </source>
</evidence>
<dbReference type="EMBL" id="KI298028">
    <property type="protein sequence ID" value="ERZ99350.1"/>
    <property type="molecule type" value="Genomic_DNA"/>
</dbReference>
<dbReference type="HOGENOM" id="CLU_018204_4_1_1"/>
<dbReference type="Gene3D" id="2.40.110.10">
    <property type="entry name" value="Butyryl-CoA Dehydrogenase, subunit A, domain 2"/>
    <property type="match status" value="1"/>
</dbReference>
<dbReference type="InterPro" id="IPR009075">
    <property type="entry name" value="AcylCo_DH/oxidase_C"/>
</dbReference>
<dbReference type="InterPro" id="IPR046373">
    <property type="entry name" value="Acyl-CoA_Oxase/DH_mid-dom_sf"/>
</dbReference>
<dbReference type="AlphaFoldDB" id="U9T7M3"/>
<keyword evidence="4" id="KW-0560">Oxidoreductase</keyword>
<dbReference type="SUPFAM" id="SSF56645">
    <property type="entry name" value="Acyl-CoA dehydrogenase NM domain-like"/>
    <property type="match status" value="1"/>
</dbReference>
<dbReference type="eggNOG" id="KOG0140">
    <property type="taxonomic scope" value="Eukaryota"/>
</dbReference>
<dbReference type="InterPro" id="IPR050741">
    <property type="entry name" value="Acyl-CoA_dehydrogenase"/>
</dbReference>
<gene>
    <name evidence="6" type="ORF">GLOINDRAFT_278941</name>
</gene>
<keyword evidence="2" id="KW-0285">Flavoprotein</keyword>
<dbReference type="GO" id="GO:0003995">
    <property type="term" value="F:acyl-CoA dehydrogenase activity"/>
    <property type="evidence" value="ECO:0007669"/>
    <property type="project" value="TreeGrafter"/>
</dbReference>
<keyword evidence="3" id="KW-0274">FAD</keyword>
<comment type="similarity">
    <text evidence="1">Belongs to the acyl-CoA dehydrogenase family.</text>
</comment>
<evidence type="ECO:0000256" key="3">
    <source>
        <dbReference type="ARBA" id="ARBA00022827"/>
    </source>
</evidence>
<evidence type="ECO:0000259" key="5">
    <source>
        <dbReference type="Pfam" id="PF00441"/>
    </source>
</evidence>
<dbReference type="GO" id="GO:0033539">
    <property type="term" value="P:fatty acid beta-oxidation using acyl-CoA dehydrogenase"/>
    <property type="evidence" value="ECO:0007669"/>
    <property type="project" value="TreeGrafter"/>
</dbReference>
<dbReference type="InterPro" id="IPR009100">
    <property type="entry name" value="AcylCoA_DH/oxidase_NM_dom_sf"/>
</dbReference>
<accession>U9T7M3</accession>
<proteinExistence type="inferred from homology"/>
<sequence length="219" mass="24572">MGGVSLLLIERDMPGVKTRQMLCSGVWASGTSYITFEDVKVPKSNLIGKENGGFKCIMHNFNHERMGIVIQATRFARVCYEEAMKYAHKRKTFGKKLVEHDVIRNKLAHMARQIEATHAWMESLIYQTNHMSGTEAMTRLGGPIALLKAQSTQTFEYCAREAAQIFGGLAYSRGGQGEKVERLYREVRAYAIPGGSEEIMLDLGIRQSLKVAQFYGAKL</sequence>
<evidence type="ECO:0000256" key="1">
    <source>
        <dbReference type="ARBA" id="ARBA00009347"/>
    </source>
</evidence>
<dbReference type="Gene3D" id="1.20.140.10">
    <property type="entry name" value="Butyryl-CoA Dehydrogenase, subunit A, domain 3"/>
    <property type="match status" value="1"/>
</dbReference>
<evidence type="ECO:0000256" key="2">
    <source>
        <dbReference type="ARBA" id="ARBA00022630"/>
    </source>
</evidence>
<dbReference type="PANTHER" id="PTHR48083:SF28">
    <property type="entry name" value="ACYL-COA DEHYDROGENASE FAMILY PROTEIN (AFU_ORTHOLOGUE AFUA_6G10880)-RELATED"/>
    <property type="match status" value="1"/>
</dbReference>
<dbReference type="PANTHER" id="PTHR48083">
    <property type="entry name" value="MEDIUM-CHAIN SPECIFIC ACYL-COA DEHYDROGENASE, MITOCHONDRIAL-RELATED"/>
    <property type="match status" value="1"/>
</dbReference>
<feature type="domain" description="Acyl-CoA dehydrogenase/oxidase C-terminal" evidence="5">
    <location>
        <begin position="51"/>
        <end position="207"/>
    </location>
</feature>
<protein>
    <recommendedName>
        <fullName evidence="5">Acyl-CoA dehydrogenase/oxidase C-terminal domain-containing protein</fullName>
    </recommendedName>
</protein>
<organism evidence="6">
    <name type="scientific">Rhizophagus irregularis (strain DAOM 181602 / DAOM 197198 / MUCL 43194)</name>
    <name type="common">Arbuscular mycorrhizal fungus</name>
    <name type="synonym">Glomus intraradices</name>
    <dbReference type="NCBI Taxonomy" id="747089"/>
    <lineage>
        <taxon>Eukaryota</taxon>
        <taxon>Fungi</taxon>
        <taxon>Fungi incertae sedis</taxon>
        <taxon>Mucoromycota</taxon>
        <taxon>Glomeromycotina</taxon>
        <taxon>Glomeromycetes</taxon>
        <taxon>Glomerales</taxon>
        <taxon>Glomeraceae</taxon>
        <taxon>Rhizophagus</taxon>
    </lineage>
</organism>
<dbReference type="Pfam" id="PF00441">
    <property type="entry name" value="Acyl-CoA_dh_1"/>
    <property type="match status" value="1"/>
</dbReference>
<dbReference type="GO" id="GO:0005737">
    <property type="term" value="C:cytoplasm"/>
    <property type="evidence" value="ECO:0007669"/>
    <property type="project" value="TreeGrafter"/>
</dbReference>